<dbReference type="EMBL" id="MN373268">
    <property type="protein sequence ID" value="QOE74373.1"/>
    <property type="molecule type" value="Genomic_DNA"/>
</dbReference>
<evidence type="ECO:0000313" key="2">
    <source>
        <dbReference type="EMBL" id="QOE74373.1"/>
    </source>
</evidence>
<dbReference type="Proteomes" id="UP001162024">
    <property type="component" value="Segment"/>
</dbReference>
<sequence>MPHVYPSAIIILVNFFWGVKCNLDYNMYTTENLTDLVNKRSLRCKRIPAHDIATKLEVDLFDIYLQKCYDDVRDIFLLYSHIRKELYVDLYVTEILSMILFFSLLLCVCSFCCEKVKLKIYVTDLIVCACSILMYINFNTFYVRALYKFHSNLILFLLYDLILFFCISCIIMIIYIKYFNIQKESVAWYIRFVHTLSRRWIPFLIVFVWCLDRDPYDLVPSQRGKFEGYILKYYCKEITILVVFIFICFIIFEILDHLLHVITFNIHVNIVVMIFIIICYNNFKIFISVNAINQLCYSSSVIYMKISMYILTKTLMYK</sequence>
<evidence type="ECO:0000256" key="1">
    <source>
        <dbReference type="SAM" id="Phobius"/>
    </source>
</evidence>
<dbReference type="GeneID" id="80541490"/>
<feature type="transmembrane region" description="Helical" evidence="1">
    <location>
        <begin position="95"/>
        <end position="113"/>
    </location>
</feature>
<dbReference type="KEGG" id="vg:80541490"/>
<keyword evidence="3" id="KW-1185">Reference proteome</keyword>
<proteinExistence type="predicted"/>
<gene>
    <name evidence="2" type="primary">E9D</name>
</gene>
<reference evidence="2" key="5">
    <citation type="journal article" date="2016" name="MSphere">
        <title>Complete Genome Sequence of Elephant Endotheliotropic Herpesvirus 4, the First Example of a GC-Rich Branch Proboscivirus.</title>
        <authorList>
            <person name="Ling P.D."/>
            <person name="Long S.Y."/>
            <person name="Fuery A."/>
            <person name="Peng R.S."/>
            <person name="Heaggans S.Y."/>
            <person name="Qin X."/>
            <person name="Worley K.C."/>
            <person name="Dugan S."/>
            <person name="Hayward G.S."/>
        </authorList>
    </citation>
    <scope>NUCLEOTIDE SEQUENCE</scope>
    <source>
        <strain evidence="2">Nyah NAP97</strain>
    </source>
</reference>
<organism evidence="2 3">
    <name type="scientific">Elephant endotheliotropic herpesvirus 3A</name>
    <dbReference type="NCBI Taxonomy" id="1329409"/>
    <lineage>
        <taxon>Viruses</taxon>
        <taxon>Duplodnaviria</taxon>
        <taxon>Heunggongvirae</taxon>
        <taxon>Peploviricota</taxon>
        <taxon>Herviviricetes</taxon>
        <taxon>Herpesvirales</taxon>
        <taxon>Orthoherpesviridae</taxon>
        <taxon>Betaherpesvirinae</taxon>
        <taxon>Proboscivirus</taxon>
        <taxon>Elephant endotheliotropic herpesvirus 3</taxon>
    </lineage>
</organism>
<feature type="transmembrane region" description="Helical" evidence="1">
    <location>
        <begin position="125"/>
        <end position="147"/>
    </location>
</feature>
<feature type="transmembrane region" description="Helical" evidence="1">
    <location>
        <begin position="153"/>
        <end position="176"/>
    </location>
</feature>
<reference evidence="2" key="1">
    <citation type="journal article" date="2009" name="Vet. Pathol.">
        <title>Clinico-pathologic features of fatal disease attributed to new variants of endotheliotropic herpesviruses in two Asian elephants (Elephas maximus).</title>
        <authorList>
            <person name="Garner M.M."/>
            <person name="Helmick K."/>
            <person name="Ochsenreiter J."/>
            <person name="Richman L.K."/>
            <person name="Latimer E."/>
            <person name="Wise A.G."/>
            <person name="Maes R.K."/>
            <person name="Kiupel M."/>
            <person name="Nordhausen R.W."/>
            <person name="Zong J.C."/>
            <person name="Hayward G.S."/>
        </authorList>
    </citation>
    <scope>NUCLEOTIDE SEQUENCE</scope>
    <source>
        <strain evidence="2">Nyah NAP97</strain>
    </source>
</reference>
<reference evidence="2" key="3">
    <citation type="journal article" date="2014" name="J. Virol.">
        <title>Comparative genome analysis of four elephant endotheliotropic herpesviruses, EEHV3, EEHV4, EEHV5, and EEHV6, from cases of hemorrhagic disease or viremia.</title>
        <authorList>
            <person name="Zong JC"/>
            <person name="Latimer EM"/>
            <person name="Long SY"/>
            <person name="Richman LK"/>
            <person name="Heaggans SY"/>
            <person name="Hayward GS."/>
        </authorList>
    </citation>
    <scope>NUCLEOTIDE SEQUENCE</scope>
    <source>
        <strain evidence="2">Nyah NAP97</strain>
    </source>
</reference>
<accession>A0A866VRZ3</accession>
<reference evidence="2" key="4">
    <citation type="journal article" date="2016" name="ILAR J">
        <title>Review of Elephant Endotheliotropic Herpesviruses and Acute Hemorrhagic Disease.</title>
        <authorList>
            <person name="Long S.Y."/>
            <person name="Latimer E.M."/>
            <person name="Hayward G.S."/>
        </authorList>
    </citation>
    <scope>NUCLEOTIDE SEQUENCE</scope>
    <source>
        <strain evidence="2">Nyah NAP97</strain>
    </source>
</reference>
<dbReference type="RefSeq" id="YP_010802706.1">
    <property type="nucleotide sequence ID" value="NC_077039.1"/>
</dbReference>
<reference evidence="2" key="7">
    <citation type="submission" date="2019-08" db="EMBL/GenBank/DDBJ databases">
        <title>Complete Genome Assembly and Annotation of EEHV3A the First Example of a GC-Branch African Elephant Endotheliotrophic Herpesvirus Associated with Lethal Hemorrhagic Disease.</title>
        <authorList>
            <person name="Tan J."/>
            <person name="Ling P.D."/>
            <person name="Worley K."/>
            <person name="Proudfoot J."/>
            <person name="Bowman M."/>
            <person name="Qin X."/>
            <person name="Latimer E.M."/>
            <person name="Holder K."/>
            <person name="Fayette M."/>
            <person name="Nodolf S."/>
            <person name="Heaggans S.Y."/>
            <person name="Zong J.-C."/>
            <person name="Pearson V.R."/>
            <person name="Hayward G.S."/>
        </authorList>
    </citation>
    <scope>NUCLEOTIDE SEQUENCE</scope>
    <source>
        <strain evidence="2">Nyah NAP97</strain>
    </source>
</reference>
<evidence type="ECO:0000313" key="3">
    <source>
        <dbReference type="Proteomes" id="UP001162024"/>
    </source>
</evidence>
<reference evidence="2" key="2">
    <citation type="journal article" date="2013" name="Genome Announc.">
        <title>Complete Genome Sequence of Elephant Endotheliotropic Herpesvirus 1A.</title>
        <authorList>
            <person name="Ling P.D."/>
            <person name="Reid J.G."/>
            <person name="Qin X."/>
            <person name="Muzny D.M."/>
            <person name="Gibbs R."/>
            <person name="Petrosino J."/>
            <person name="Peng R."/>
            <person name="Zong J.C."/>
            <person name="Heaggans S.Y."/>
            <person name="Hayward G.S."/>
        </authorList>
    </citation>
    <scope>NUCLEOTIDE SEQUENCE</scope>
    <source>
        <strain evidence="2">Nyah NAP97</strain>
    </source>
</reference>
<feature type="transmembrane region" description="Helical" evidence="1">
    <location>
        <begin position="258"/>
        <end position="283"/>
    </location>
</feature>
<keyword evidence="1" id="KW-1133">Transmembrane helix</keyword>
<keyword evidence="1" id="KW-0812">Transmembrane</keyword>
<name>A0A866VRZ3_9BETA</name>
<keyword evidence="1" id="KW-0472">Membrane</keyword>
<reference evidence="2" key="6">
    <citation type="journal article" date="2016" name="MSphere">
        <title>Comparison of the Gene Coding Contents and Other Unusual Features of the GC-Rich and AT-Rich Branch Probosciviruses.</title>
        <authorList>
            <person name="Ling P.D."/>
            <person name="Long S.Y."/>
            <person name="Zong J.C."/>
            <person name="Heaggans S.Y."/>
            <person name="Qin X."/>
            <person name="Hayward G.S."/>
        </authorList>
    </citation>
    <scope>NUCLEOTIDE SEQUENCE</scope>
    <source>
        <strain evidence="2">Nyah NAP97</strain>
    </source>
</reference>
<feature type="transmembrane region" description="Helical" evidence="1">
    <location>
        <begin position="233"/>
        <end position="252"/>
    </location>
</feature>
<protein>
    <submittedName>
        <fullName evidence="2">Protein E9D</fullName>
    </submittedName>
</protein>